<dbReference type="EMBL" id="JAHXCT010000006">
    <property type="protein sequence ID" value="MBW4769772.1"/>
    <property type="molecule type" value="Genomic_DNA"/>
</dbReference>
<dbReference type="Pfam" id="PF00535">
    <property type="entry name" value="Glycos_transf_2"/>
    <property type="match status" value="1"/>
</dbReference>
<reference evidence="4 5" key="1">
    <citation type="submission" date="2021-07" db="EMBL/GenBank/DDBJ databases">
        <title>Genomic diversity and antimicrobial resistance of Prevotella spp. isolated from chronic lung disease airways.</title>
        <authorList>
            <person name="Webb K.A."/>
            <person name="Olagoke O.S."/>
            <person name="Baird T."/>
            <person name="Neill J."/>
            <person name="Pham A."/>
            <person name="Wells T.J."/>
            <person name="Ramsay K.A."/>
            <person name="Bell S.C."/>
            <person name="Sarovich D.S."/>
            <person name="Price E.P."/>
        </authorList>
    </citation>
    <scope>NUCLEOTIDE SEQUENCE [LARGE SCALE GENOMIC DNA]</scope>
    <source>
        <strain evidence="4 5">SCHI0011.S.12</strain>
    </source>
</reference>
<dbReference type="Proteomes" id="UP000788426">
    <property type="component" value="Unassembled WGS sequence"/>
</dbReference>
<comment type="caution">
    <text evidence="4">The sequence shown here is derived from an EMBL/GenBank/DDBJ whole genome shotgun (WGS) entry which is preliminary data.</text>
</comment>
<evidence type="ECO:0000256" key="2">
    <source>
        <dbReference type="ARBA" id="ARBA00022679"/>
    </source>
</evidence>
<proteinExistence type="predicted"/>
<protein>
    <submittedName>
        <fullName evidence="4">Glycosyltransferase</fullName>
        <ecNumber evidence="4">2.4.-.-</ecNumber>
    </submittedName>
</protein>
<evidence type="ECO:0000313" key="5">
    <source>
        <dbReference type="Proteomes" id="UP000788426"/>
    </source>
</evidence>
<evidence type="ECO:0000313" key="4">
    <source>
        <dbReference type="EMBL" id="MBW4769772.1"/>
    </source>
</evidence>
<dbReference type="PANTHER" id="PTHR22916:SF51">
    <property type="entry name" value="GLYCOSYLTRANSFERASE EPSH-RELATED"/>
    <property type="match status" value="1"/>
</dbReference>
<evidence type="ECO:0000259" key="3">
    <source>
        <dbReference type="Pfam" id="PF00535"/>
    </source>
</evidence>
<gene>
    <name evidence="4" type="ORF">KZO38_08380</name>
</gene>
<accession>A0ABS6YDZ2</accession>
<feature type="domain" description="Glycosyltransferase 2-like" evidence="3">
    <location>
        <begin position="6"/>
        <end position="96"/>
    </location>
</feature>
<keyword evidence="1 4" id="KW-0328">Glycosyltransferase</keyword>
<organism evidence="4 5">
    <name type="scientific">Hoylesella nanceiensis</name>
    <dbReference type="NCBI Taxonomy" id="425941"/>
    <lineage>
        <taxon>Bacteria</taxon>
        <taxon>Pseudomonadati</taxon>
        <taxon>Bacteroidota</taxon>
        <taxon>Bacteroidia</taxon>
        <taxon>Bacteroidales</taxon>
        <taxon>Prevotellaceae</taxon>
        <taxon>Hoylesella</taxon>
    </lineage>
</organism>
<dbReference type="RefSeq" id="WP_219481850.1">
    <property type="nucleotide sequence ID" value="NZ_JAHXCT010000006.1"/>
</dbReference>
<keyword evidence="5" id="KW-1185">Reference proteome</keyword>
<dbReference type="EC" id="2.4.-.-" evidence="4"/>
<dbReference type="GO" id="GO:0016757">
    <property type="term" value="F:glycosyltransferase activity"/>
    <property type="evidence" value="ECO:0007669"/>
    <property type="project" value="UniProtKB-KW"/>
</dbReference>
<keyword evidence="2 4" id="KW-0808">Transferase</keyword>
<sequence>MSQLVSIIIPVYNAERTLCKCLDSILGQDFNNYEIILVNDGSKDSSLDICNEYGSKHHNISVINQNNAGVSSARNAGLDVAKGYWITFIDSDDYIEVGFFNCLDTYNEDLIILNSKNLSPTGNISDSLFCKTNNQLHEKSNITHFISNNIDNTIFRGPCAKFYKKELIKDIRFDTKMKVGEDSHFVFRYLCNIKSIQYLGNDAHYIIRLSGQESNVKYSSSIDYCIDSLRKLFQAYCQLQTIYPITNKGFVSYLGYFKLICRDERDKNPRKWWKNKSVKEMYQFTWKYLSLSQKVKYFILSII</sequence>
<dbReference type="InterPro" id="IPR001173">
    <property type="entry name" value="Glyco_trans_2-like"/>
</dbReference>
<name>A0ABS6YDZ2_9BACT</name>
<evidence type="ECO:0000256" key="1">
    <source>
        <dbReference type="ARBA" id="ARBA00022676"/>
    </source>
</evidence>
<dbReference type="PANTHER" id="PTHR22916">
    <property type="entry name" value="GLYCOSYLTRANSFERASE"/>
    <property type="match status" value="1"/>
</dbReference>
<dbReference type="CDD" id="cd00761">
    <property type="entry name" value="Glyco_tranf_GTA_type"/>
    <property type="match status" value="1"/>
</dbReference>